<dbReference type="NCBIfam" id="TIGR01035">
    <property type="entry name" value="hemA"/>
    <property type="match status" value="1"/>
</dbReference>
<evidence type="ECO:0000256" key="1">
    <source>
        <dbReference type="ARBA" id="ARBA00005059"/>
    </source>
</evidence>
<evidence type="ECO:0000256" key="4">
    <source>
        <dbReference type="ARBA" id="ARBA00022857"/>
    </source>
</evidence>
<comment type="function">
    <text evidence="9">Catalyzes the NADPH-dependent reduction of glutamyl-tRNA(Glu) to glutamate 1-semialdehyde (GSA).</text>
</comment>
<accession>A0A6I4VZB6</accession>
<comment type="catalytic activity">
    <reaction evidence="7 9 14">
        <text>(S)-4-amino-5-oxopentanoate + tRNA(Glu) + NADP(+) = L-glutamyl-tRNA(Glu) + NADPH + H(+)</text>
        <dbReference type="Rhea" id="RHEA:12344"/>
        <dbReference type="Rhea" id="RHEA-COMP:9663"/>
        <dbReference type="Rhea" id="RHEA-COMP:9680"/>
        <dbReference type="ChEBI" id="CHEBI:15378"/>
        <dbReference type="ChEBI" id="CHEBI:57501"/>
        <dbReference type="ChEBI" id="CHEBI:57783"/>
        <dbReference type="ChEBI" id="CHEBI:58349"/>
        <dbReference type="ChEBI" id="CHEBI:78442"/>
        <dbReference type="ChEBI" id="CHEBI:78520"/>
        <dbReference type="EC" id="1.2.1.70"/>
    </reaction>
</comment>
<evidence type="ECO:0000256" key="8">
    <source>
        <dbReference type="ARBA" id="ARBA00068659"/>
    </source>
</evidence>
<dbReference type="InterPro" id="IPR006151">
    <property type="entry name" value="Shikm_DH/Glu-tRNA_Rdtase"/>
</dbReference>
<dbReference type="Proteomes" id="UP000430692">
    <property type="component" value="Unassembled WGS sequence"/>
</dbReference>
<evidence type="ECO:0000256" key="2">
    <source>
        <dbReference type="ARBA" id="ARBA00005916"/>
    </source>
</evidence>
<keyword evidence="19" id="KW-1185">Reference proteome</keyword>
<keyword evidence="6 9" id="KW-0627">Porphyrin biosynthesis</keyword>
<comment type="miscellaneous">
    <text evidence="9">During catalysis, the active site Cys acts as a nucleophile attacking the alpha-carbonyl group of tRNA-bound glutamate with the formation of a thioester intermediate between enzyme and glutamate, and the concomitant release of tRNA(Glu). The thioester intermediate is finally reduced by direct hydride transfer from NADPH, to form the product GSA.</text>
</comment>
<evidence type="ECO:0000256" key="9">
    <source>
        <dbReference type="HAMAP-Rule" id="MF_00087"/>
    </source>
</evidence>
<feature type="binding site" evidence="9 11">
    <location>
        <begin position="114"/>
        <end position="116"/>
    </location>
    <ligand>
        <name>substrate</name>
    </ligand>
</feature>
<protein>
    <recommendedName>
        <fullName evidence="8 9">Glutamyl-tRNA reductase</fullName>
        <shortName evidence="9">GluTR</shortName>
        <ecNumber evidence="3 9">1.2.1.70</ecNumber>
    </recommendedName>
</protein>
<proteinExistence type="inferred from homology"/>
<evidence type="ECO:0000256" key="10">
    <source>
        <dbReference type="PIRSR" id="PIRSR000445-1"/>
    </source>
</evidence>
<dbReference type="FunFam" id="3.30.460.30:FF:000001">
    <property type="entry name" value="Glutamyl-tRNA reductase"/>
    <property type="match status" value="1"/>
</dbReference>
<keyword evidence="4 9" id="KW-0521">NADP</keyword>
<evidence type="ECO:0000256" key="3">
    <source>
        <dbReference type="ARBA" id="ARBA00012970"/>
    </source>
</evidence>
<feature type="binding site" evidence="9 11">
    <location>
        <position position="109"/>
    </location>
    <ligand>
        <name>substrate</name>
    </ligand>
</feature>
<dbReference type="GO" id="GO:0019353">
    <property type="term" value="P:protoporphyrinogen IX biosynthetic process from glutamate"/>
    <property type="evidence" value="ECO:0007669"/>
    <property type="project" value="TreeGrafter"/>
</dbReference>
<dbReference type="SUPFAM" id="SSF51735">
    <property type="entry name" value="NAD(P)-binding Rossmann-fold domains"/>
    <property type="match status" value="1"/>
</dbReference>
<dbReference type="FunFam" id="3.40.50.720:FF:000031">
    <property type="entry name" value="Glutamyl-tRNA reductase"/>
    <property type="match status" value="1"/>
</dbReference>
<dbReference type="RefSeq" id="WP_160803240.1">
    <property type="nucleotide sequence ID" value="NZ_WUUL01000021.1"/>
</dbReference>
<organism evidence="18 19">
    <name type="scientific">Shimazuella alba</name>
    <dbReference type="NCBI Taxonomy" id="2690964"/>
    <lineage>
        <taxon>Bacteria</taxon>
        <taxon>Bacillati</taxon>
        <taxon>Bacillota</taxon>
        <taxon>Bacilli</taxon>
        <taxon>Bacillales</taxon>
        <taxon>Thermoactinomycetaceae</taxon>
        <taxon>Shimazuella</taxon>
    </lineage>
</organism>
<dbReference type="UniPathway" id="UPA00251">
    <property type="reaction ID" value="UER00316"/>
</dbReference>
<dbReference type="HAMAP" id="MF_00087">
    <property type="entry name" value="Glu_tRNA_reductase"/>
    <property type="match status" value="1"/>
</dbReference>
<feature type="domain" description="Quinate/shikimate 5-dehydrogenase/glutamyl-tRNA reductase" evidence="16">
    <location>
        <begin position="171"/>
        <end position="305"/>
    </location>
</feature>
<evidence type="ECO:0000256" key="12">
    <source>
        <dbReference type="PIRSR" id="PIRSR000445-3"/>
    </source>
</evidence>
<evidence type="ECO:0000256" key="11">
    <source>
        <dbReference type="PIRSR" id="PIRSR000445-2"/>
    </source>
</evidence>
<dbReference type="InterPro" id="IPR036291">
    <property type="entry name" value="NAD(P)-bd_dom_sf"/>
</dbReference>
<evidence type="ECO:0000256" key="14">
    <source>
        <dbReference type="RuleBase" id="RU000584"/>
    </source>
</evidence>
<feature type="binding site" evidence="9 11">
    <location>
        <position position="120"/>
    </location>
    <ligand>
        <name>substrate</name>
    </ligand>
</feature>
<dbReference type="InterPro" id="IPR036453">
    <property type="entry name" value="GluRdtase_dimer_dom_sf"/>
</dbReference>
<feature type="binding site" evidence="9 11">
    <location>
        <begin position="49"/>
        <end position="52"/>
    </location>
    <ligand>
        <name>substrate</name>
    </ligand>
</feature>
<evidence type="ECO:0000256" key="5">
    <source>
        <dbReference type="ARBA" id="ARBA00023002"/>
    </source>
</evidence>
<dbReference type="PIRSF" id="PIRSF000445">
    <property type="entry name" value="4pyrrol_synth_GluRdtase"/>
    <property type="match status" value="1"/>
</dbReference>
<dbReference type="GO" id="GO:0050661">
    <property type="term" value="F:NADP binding"/>
    <property type="evidence" value="ECO:0007669"/>
    <property type="project" value="InterPro"/>
</dbReference>
<reference evidence="18 19" key="1">
    <citation type="submission" date="2019-12" db="EMBL/GenBank/DDBJ databases">
        <title>Whole-genome analyses of novel actinobacteria.</title>
        <authorList>
            <person name="Sahin N."/>
            <person name="Saygin H."/>
        </authorList>
    </citation>
    <scope>NUCLEOTIDE SEQUENCE [LARGE SCALE GENOMIC DNA]</scope>
    <source>
        <strain evidence="18 19">KC615</strain>
    </source>
</reference>
<dbReference type="PROSITE" id="PS00747">
    <property type="entry name" value="GLUTR"/>
    <property type="match status" value="1"/>
</dbReference>
<dbReference type="AlphaFoldDB" id="A0A6I4VZB6"/>
<evidence type="ECO:0000256" key="13">
    <source>
        <dbReference type="PIRSR" id="PIRSR000445-4"/>
    </source>
</evidence>
<dbReference type="Pfam" id="PF00745">
    <property type="entry name" value="GlutR_dimer"/>
    <property type="match status" value="1"/>
</dbReference>
<dbReference type="InterPro" id="IPR015895">
    <property type="entry name" value="4pyrrol_synth_GluRdtase_N"/>
</dbReference>
<dbReference type="InterPro" id="IPR018214">
    <property type="entry name" value="GluRdtase_CS"/>
</dbReference>
<keyword evidence="5 9" id="KW-0560">Oxidoreductase</keyword>
<feature type="site" description="Important for activity" evidence="9 13">
    <location>
        <position position="99"/>
    </location>
</feature>
<name>A0A6I4VZB6_9BACL</name>
<feature type="binding site" evidence="9 12">
    <location>
        <begin position="189"/>
        <end position="194"/>
    </location>
    <ligand>
        <name>NADP(+)</name>
        <dbReference type="ChEBI" id="CHEBI:58349"/>
    </ligand>
</feature>
<sequence>MHTLVVGLSHQTAPVELREKFSFDPDRIAIPLRSLRDMKSMLECVIVSTCNRTELYIVADQLHTGEYYAKAFLESWFRVSREEFVPHLYVKTNKDAVEHLFRVVCGLESLVIGETQILGQVKHAFQMALQAGTTGTLFNHLFKQAISLGKKAHTETEIGQNAVSVSYAAVELGKKLFTSFAKKTVLLVGAGKMSELTAKHFQSVGVKDVLVVNRTFSKAEELAKVFHGTAYPWGSLPQALLAADVVVSSTGAKNYVITHEMIQTVVSERKKPLFFIDIAVPRDIDPSVNELDNAFLYNMDDLEEIVAANIGLRQQEAERVGAWIAEEQTLFQEWLDTLGVVPVISALRTKALQIQADAMMKIERKLPDLTEQQRRVINKQTKSIVNQMMHDPIMRMKELASTEEKEVALQLFKHLFALELDNEQTDEVQGKVRPMGQPLMN</sequence>
<evidence type="ECO:0000256" key="6">
    <source>
        <dbReference type="ARBA" id="ARBA00023244"/>
    </source>
</evidence>
<dbReference type="NCBIfam" id="NF000744">
    <property type="entry name" value="PRK00045.1-3"/>
    <property type="match status" value="1"/>
</dbReference>
<dbReference type="Pfam" id="PF01488">
    <property type="entry name" value="Shikimate_DH"/>
    <property type="match status" value="1"/>
</dbReference>
<evidence type="ECO:0000259" key="16">
    <source>
        <dbReference type="Pfam" id="PF01488"/>
    </source>
</evidence>
<feature type="active site" description="Nucleophile" evidence="9 10">
    <location>
        <position position="50"/>
    </location>
</feature>
<dbReference type="EMBL" id="WUUL01000021">
    <property type="protein sequence ID" value="MXQ55888.1"/>
    <property type="molecule type" value="Genomic_DNA"/>
</dbReference>
<dbReference type="Pfam" id="PF05201">
    <property type="entry name" value="GlutR_N"/>
    <property type="match status" value="1"/>
</dbReference>
<feature type="domain" description="Glutamyl-tRNA reductase N-terminal" evidence="17">
    <location>
        <begin position="6"/>
        <end position="156"/>
    </location>
</feature>
<evidence type="ECO:0000313" key="19">
    <source>
        <dbReference type="Proteomes" id="UP000430692"/>
    </source>
</evidence>
<comment type="similarity">
    <text evidence="2 9 14">Belongs to the glutamyl-tRNA reductase family.</text>
</comment>
<evidence type="ECO:0000256" key="7">
    <source>
        <dbReference type="ARBA" id="ARBA00047464"/>
    </source>
</evidence>
<dbReference type="PANTHER" id="PTHR43013">
    <property type="entry name" value="GLUTAMYL-TRNA REDUCTASE"/>
    <property type="match status" value="1"/>
</dbReference>
<dbReference type="SUPFAM" id="SSF69075">
    <property type="entry name" value="Glutamyl tRNA-reductase dimerization domain"/>
    <property type="match status" value="1"/>
</dbReference>
<dbReference type="CDD" id="cd05213">
    <property type="entry name" value="NAD_bind_Glutamyl_tRNA_reduct"/>
    <property type="match status" value="1"/>
</dbReference>
<dbReference type="GO" id="GO:0008883">
    <property type="term" value="F:glutamyl-tRNA reductase activity"/>
    <property type="evidence" value="ECO:0007669"/>
    <property type="project" value="UniProtKB-UniRule"/>
</dbReference>
<dbReference type="SUPFAM" id="SSF69742">
    <property type="entry name" value="Glutamyl tRNA-reductase catalytic, N-terminal domain"/>
    <property type="match status" value="1"/>
</dbReference>
<dbReference type="PANTHER" id="PTHR43013:SF1">
    <property type="entry name" value="GLUTAMYL-TRNA REDUCTASE"/>
    <property type="match status" value="1"/>
</dbReference>
<dbReference type="EC" id="1.2.1.70" evidence="3 9"/>
<dbReference type="Gene3D" id="3.30.460.30">
    <property type="entry name" value="Glutamyl-tRNA reductase, N-terminal domain"/>
    <property type="match status" value="1"/>
</dbReference>
<dbReference type="InterPro" id="IPR036343">
    <property type="entry name" value="GluRdtase_N_sf"/>
</dbReference>
<comment type="domain">
    <text evidence="9">Possesses an unusual extended V-shaped dimeric structure with each monomer consisting of three distinct domains arranged along a curved 'spinal' alpha-helix. The N-terminal catalytic domain specifically recognizes the glutamate moiety of the substrate. The second domain is the NADPH-binding domain, and the third C-terminal domain is responsible for dimerization.</text>
</comment>
<dbReference type="Gene3D" id="3.40.50.720">
    <property type="entry name" value="NAD(P)-binding Rossmann-like Domain"/>
    <property type="match status" value="1"/>
</dbReference>
<comment type="caution">
    <text evidence="18">The sequence shown here is derived from an EMBL/GenBank/DDBJ whole genome shotgun (WGS) entry which is preliminary data.</text>
</comment>
<evidence type="ECO:0000313" key="18">
    <source>
        <dbReference type="EMBL" id="MXQ55888.1"/>
    </source>
</evidence>
<dbReference type="InterPro" id="IPR015896">
    <property type="entry name" value="4pyrrol_synth_GluRdtase_dimer"/>
</dbReference>
<gene>
    <name evidence="9" type="primary">hemA</name>
    <name evidence="18" type="ORF">GSM42_19595</name>
</gene>
<evidence type="ECO:0000259" key="15">
    <source>
        <dbReference type="Pfam" id="PF00745"/>
    </source>
</evidence>
<comment type="pathway">
    <text evidence="1 9 14">Porphyrin-containing compound metabolism; protoporphyrin-IX biosynthesis; 5-aminolevulinate from L-glutamyl-tRNA(Glu): step 1/2.</text>
</comment>
<dbReference type="InterPro" id="IPR000343">
    <property type="entry name" value="4pyrrol_synth_GluRdtase"/>
</dbReference>
<evidence type="ECO:0000259" key="17">
    <source>
        <dbReference type="Pfam" id="PF05201"/>
    </source>
</evidence>
<comment type="subunit">
    <text evidence="9">Homodimer.</text>
</comment>
<feature type="domain" description="Tetrapyrrole biosynthesis glutamyl-tRNA reductase dimerisation" evidence="15">
    <location>
        <begin position="322"/>
        <end position="418"/>
    </location>
</feature>